<dbReference type="Pfam" id="PF22868">
    <property type="entry name" value="YmiA-like"/>
    <property type="match status" value="1"/>
</dbReference>
<name>A0A4R1NGC8_9GAMM</name>
<keyword evidence="3" id="KW-1185">Reference proteome</keyword>
<sequence length="46" mass="5270">MPGDLMDNKTDQERKRKAWLAIFLLSAAFWLAVGLVLFRLLAKHNA</sequence>
<keyword evidence="1" id="KW-1133">Transmembrane helix</keyword>
<dbReference type="AlphaFoldDB" id="A0A4R1NGC8"/>
<organism evidence="2 3">
    <name type="scientific">Sodalis ligni</name>
    <dbReference type="NCBI Taxonomy" id="2697027"/>
    <lineage>
        <taxon>Bacteria</taxon>
        <taxon>Pseudomonadati</taxon>
        <taxon>Pseudomonadota</taxon>
        <taxon>Gammaproteobacteria</taxon>
        <taxon>Enterobacterales</taxon>
        <taxon>Bruguierivoracaceae</taxon>
        <taxon>Sodalis</taxon>
    </lineage>
</organism>
<dbReference type="InterPro" id="IPR047744">
    <property type="entry name" value="YmiA_put-like"/>
</dbReference>
<evidence type="ECO:0000313" key="3">
    <source>
        <dbReference type="Proteomes" id="UP000294555"/>
    </source>
</evidence>
<feature type="transmembrane region" description="Helical" evidence="1">
    <location>
        <begin position="20"/>
        <end position="42"/>
    </location>
</feature>
<dbReference type="Proteomes" id="UP000294555">
    <property type="component" value="Unassembled WGS sequence"/>
</dbReference>
<proteinExistence type="predicted"/>
<accession>A0A4R1NGC8</accession>
<evidence type="ECO:0000256" key="1">
    <source>
        <dbReference type="SAM" id="Phobius"/>
    </source>
</evidence>
<gene>
    <name evidence="2" type="ORF">EZJ58_5034</name>
</gene>
<comment type="caution">
    <text evidence="2">The sequence shown here is derived from an EMBL/GenBank/DDBJ whole genome shotgun (WGS) entry which is preliminary data.</text>
</comment>
<protein>
    <submittedName>
        <fullName evidence="2">Uncharacterized protein</fullName>
    </submittedName>
</protein>
<dbReference type="EMBL" id="SJOI01000001">
    <property type="protein sequence ID" value="TCL06744.1"/>
    <property type="molecule type" value="Genomic_DNA"/>
</dbReference>
<evidence type="ECO:0000313" key="2">
    <source>
        <dbReference type="EMBL" id="TCL06744.1"/>
    </source>
</evidence>
<reference evidence="2 3" key="1">
    <citation type="submission" date="2019-02" db="EMBL/GenBank/DDBJ databases">
        <title>Investigation of anaerobic lignin degradation for improved lignocellulosic biofuels.</title>
        <authorList>
            <person name="Deangelis K."/>
        </authorList>
    </citation>
    <scope>NUCLEOTIDE SEQUENCE [LARGE SCALE GENOMIC DNA]</scope>
    <source>
        <strain evidence="2 3">159R</strain>
    </source>
</reference>
<keyword evidence="1" id="KW-0812">Transmembrane</keyword>
<keyword evidence="1" id="KW-0472">Membrane</keyword>
<dbReference type="NCBIfam" id="NF000536">
    <property type="entry name" value="YmiA"/>
    <property type="match status" value="1"/>
</dbReference>